<feature type="transmembrane region" description="Helical" evidence="2">
    <location>
        <begin position="127"/>
        <end position="151"/>
    </location>
</feature>
<feature type="transmembrane region" description="Helical" evidence="2">
    <location>
        <begin position="163"/>
        <end position="187"/>
    </location>
</feature>
<organism evidence="3 4">
    <name type="scientific">Bionectria ochroleuca</name>
    <name type="common">Gliocladium roseum</name>
    <dbReference type="NCBI Taxonomy" id="29856"/>
    <lineage>
        <taxon>Eukaryota</taxon>
        <taxon>Fungi</taxon>
        <taxon>Dikarya</taxon>
        <taxon>Ascomycota</taxon>
        <taxon>Pezizomycotina</taxon>
        <taxon>Sordariomycetes</taxon>
        <taxon>Hypocreomycetidae</taxon>
        <taxon>Hypocreales</taxon>
        <taxon>Bionectriaceae</taxon>
        <taxon>Clonostachys</taxon>
    </lineage>
</organism>
<sequence length="282" mass="30953">ARPHPVHFDDSMVPSYDWPLGNLMVTASCLTAGSLFTVLASYLRSGNSYSHEWMHLIASSGFFVLHPYELARNGTDVAPLCLAYKSSYVGSIASLYLLRCLFSYLCGELIATAKPNSCEKEDSTRRAYTFGLTFWGAQSVNTLGFFSLVSWVSPSCNPSPLRLGLYVAWVFARVVVIKTSIATFRANFSTGLNTRDRSVIGHAIVLIYACVIAQLSLELGATVFGAPKLVILSMVTMQVGVAVMLLVGNLEVWRRDNRNSLSDEKPHEILEAEEPAQDPKQG</sequence>
<keyword evidence="4" id="KW-1185">Reference proteome</keyword>
<feature type="transmembrane region" description="Helical" evidence="2">
    <location>
        <begin position="229"/>
        <end position="250"/>
    </location>
</feature>
<reference evidence="3 4" key="1">
    <citation type="submission" date="2019-06" db="EMBL/GenBank/DDBJ databases">
        <authorList>
            <person name="Broberg M."/>
        </authorList>
    </citation>
    <scope>NUCLEOTIDE SEQUENCE [LARGE SCALE GENOMIC DNA]</scope>
</reference>
<dbReference type="EMBL" id="CABFNS010000430">
    <property type="protein sequence ID" value="VUC21635.1"/>
    <property type="molecule type" value="Genomic_DNA"/>
</dbReference>
<gene>
    <name evidence="3" type="ORF">CLO192961_LOCUS59575</name>
</gene>
<dbReference type="Proteomes" id="UP000766486">
    <property type="component" value="Unassembled WGS sequence"/>
</dbReference>
<keyword evidence="2" id="KW-0812">Transmembrane</keyword>
<proteinExistence type="predicted"/>
<evidence type="ECO:0000256" key="2">
    <source>
        <dbReference type="SAM" id="Phobius"/>
    </source>
</evidence>
<feature type="transmembrane region" description="Helical" evidence="2">
    <location>
        <begin position="20"/>
        <end position="40"/>
    </location>
</feature>
<evidence type="ECO:0000313" key="4">
    <source>
        <dbReference type="Proteomes" id="UP000766486"/>
    </source>
</evidence>
<feature type="non-terminal residue" evidence="3">
    <location>
        <position position="1"/>
    </location>
</feature>
<evidence type="ECO:0000313" key="3">
    <source>
        <dbReference type="EMBL" id="VUC21635.1"/>
    </source>
</evidence>
<protein>
    <submittedName>
        <fullName evidence="3">Uncharacterized protein</fullName>
    </submittedName>
</protein>
<feature type="region of interest" description="Disordered" evidence="1">
    <location>
        <begin position="263"/>
        <end position="282"/>
    </location>
</feature>
<keyword evidence="2" id="KW-1133">Transmembrane helix</keyword>
<accession>A0ABY6TSL5</accession>
<name>A0ABY6TSL5_BIOOC</name>
<keyword evidence="2" id="KW-0472">Membrane</keyword>
<evidence type="ECO:0000256" key="1">
    <source>
        <dbReference type="SAM" id="MobiDB-lite"/>
    </source>
</evidence>
<feature type="transmembrane region" description="Helical" evidence="2">
    <location>
        <begin position="199"/>
        <end position="217"/>
    </location>
</feature>
<comment type="caution">
    <text evidence="3">The sequence shown here is derived from an EMBL/GenBank/DDBJ whole genome shotgun (WGS) entry which is preliminary data.</text>
</comment>